<dbReference type="SMART" id="SM01396">
    <property type="entry name" value="BC10"/>
    <property type="match status" value="1"/>
</dbReference>
<dbReference type="InterPro" id="IPR009598">
    <property type="entry name" value="BCALP"/>
</dbReference>
<accession>A0A9P4LV91</accession>
<evidence type="ECO:0000313" key="7">
    <source>
        <dbReference type="Proteomes" id="UP000799776"/>
    </source>
</evidence>
<proteinExistence type="predicted"/>
<comment type="caution">
    <text evidence="6">The sequence shown here is derived from an EMBL/GenBank/DDBJ whole genome shotgun (WGS) entry which is preliminary data.</text>
</comment>
<organism evidence="6 7">
    <name type="scientific">Saccharata proteae CBS 121410</name>
    <dbReference type="NCBI Taxonomy" id="1314787"/>
    <lineage>
        <taxon>Eukaryota</taxon>
        <taxon>Fungi</taxon>
        <taxon>Dikarya</taxon>
        <taxon>Ascomycota</taxon>
        <taxon>Pezizomycotina</taxon>
        <taxon>Dothideomycetes</taxon>
        <taxon>Dothideomycetes incertae sedis</taxon>
        <taxon>Botryosphaeriales</taxon>
        <taxon>Saccharataceae</taxon>
        <taxon>Saccharata</taxon>
    </lineage>
</organism>
<keyword evidence="3 5" id="KW-1133">Transmembrane helix</keyword>
<comment type="subcellular location">
    <subcellularLocation>
        <location evidence="1">Membrane</location>
    </subcellularLocation>
</comment>
<evidence type="ECO:0000313" key="6">
    <source>
        <dbReference type="EMBL" id="KAF2085742.1"/>
    </source>
</evidence>
<name>A0A9P4LV91_9PEZI</name>
<evidence type="ECO:0000256" key="2">
    <source>
        <dbReference type="ARBA" id="ARBA00022692"/>
    </source>
</evidence>
<reference evidence="6" key="1">
    <citation type="journal article" date="2020" name="Stud. Mycol.">
        <title>101 Dothideomycetes genomes: a test case for predicting lifestyles and emergence of pathogens.</title>
        <authorList>
            <person name="Haridas S."/>
            <person name="Albert R."/>
            <person name="Binder M."/>
            <person name="Bloem J."/>
            <person name="Labutti K."/>
            <person name="Salamov A."/>
            <person name="Andreopoulos B."/>
            <person name="Baker S."/>
            <person name="Barry K."/>
            <person name="Bills G."/>
            <person name="Bluhm B."/>
            <person name="Cannon C."/>
            <person name="Castanera R."/>
            <person name="Culley D."/>
            <person name="Daum C."/>
            <person name="Ezra D."/>
            <person name="Gonzalez J."/>
            <person name="Henrissat B."/>
            <person name="Kuo A."/>
            <person name="Liang C."/>
            <person name="Lipzen A."/>
            <person name="Lutzoni F."/>
            <person name="Magnuson J."/>
            <person name="Mondo S."/>
            <person name="Nolan M."/>
            <person name="Ohm R."/>
            <person name="Pangilinan J."/>
            <person name="Park H.-J."/>
            <person name="Ramirez L."/>
            <person name="Alfaro M."/>
            <person name="Sun H."/>
            <person name="Tritt A."/>
            <person name="Yoshinaga Y."/>
            <person name="Zwiers L.-H."/>
            <person name="Turgeon B."/>
            <person name="Goodwin S."/>
            <person name="Spatafora J."/>
            <person name="Crous P."/>
            <person name="Grigoriev I."/>
        </authorList>
    </citation>
    <scope>NUCLEOTIDE SEQUENCE</scope>
    <source>
        <strain evidence="6">CBS 121410</strain>
    </source>
</reference>
<dbReference type="Proteomes" id="UP000799776">
    <property type="component" value="Unassembled WGS sequence"/>
</dbReference>
<dbReference type="EMBL" id="ML978728">
    <property type="protein sequence ID" value="KAF2085742.1"/>
    <property type="molecule type" value="Genomic_DNA"/>
</dbReference>
<evidence type="ECO:0000256" key="5">
    <source>
        <dbReference type="SAM" id="Phobius"/>
    </source>
</evidence>
<sequence length="134" mass="14878">MFCLRSWIPILFFLTNASPVYLVLFISATYFLNRPCVYCSLLLAILVFALFDFHTSWFDPNTRYHPEASDGSNPSSNATIAHEFALDSASLVASAFSDTAGAVKAQISSGADWGKMAFIKKEWKLPCLDVVVRL</sequence>
<evidence type="ECO:0000256" key="1">
    <source>
        <dbReference type="ARBA" id="ARBA00004370"/>
    </source>
</evidence>
<protein>
    <submittedName>
        <fullName evidence="6">Uncharacterized protein</fullName>
    </submittedName>
</protein>
<feature type="transmembrane region" description="Helical" evidence="5">
    <location>
        <begin position="36"/>
        <end position="57"/>
    </location>
</feature>
<dbReference type="PANTHER" id="PTHR13259">
    <property type="entry name" value="BLADDER CANCER 10 KD PROTEIN HOMOLOG"/>
    <property type="match status" value="1"/>
</dbReference>
<dbReference type="OrthoDB" id="5563033at2759"/>
<keyword evidence="7" id="KW-1185">Reference proteome</keyword>
<feature type="transmembrane region" description="Helical" evidence="5">
    <location>
        <begin position="6"/>
        <end position="24"/>
    </location>
</feature>
<dbReference type="AlphaFoldDB" id="A0A9P4LV91"/>
<dbReference type="Pfam" id="PF06726">
    <property type="entry name" value="BC10"/>
    <property type="match status" value="1"/>
</dbReference>
<keyword evidence="4 5" id="KW-0472">Membrane</keyword>
<dbReference type="PANTHER" id="PTHR13259:SF1">
    <property type="entry name" value="BLADDER CANCER-ASSOCIATED PROTEIN"/>
    <property type="match status" value="1"/>
</dbReference>
<evidence type="ECO:0000256" key="4">
    <source>
        <dbReference type="ARBA" id="ARBA00023136"/>
    </source>
</evidence>
<evidence type="ECO:0000256" key="3">
    <source>
        <dbReference type="ARBA" id="ARBA00022989"/>
    </source>
</evidence>
<gene>
    <name evidence="6" type="ORF">K490DRAFT_74899</name>
</gene>
<keyword evidence="2 5" id="KW-0812">Transmembrane</keyword>
<dbReference type="GO" id="GO:0016020">
    <property type="term" value="C:membrane"/>
    <property type="evidence" value="ECO:0007669"/>
    <property type="project" value="UniProtKB-SubCell"/>
</dbReference>